<dbReference type="Proteomes" id="UP001225356">
    <property type="component" value="Unassembled WGS sequence"/>
</dbReference>
<sequence length="246" mass="25912">MAYESDRWLFESAVVTTAVAAGVLKSKQAGLIAVGLAVMMCNPGSILKAAKEWMDEGQEILETVRAGLVKLVKETEANGYWGGNNQGAYSLYSEATNTLDKLMAEHAEKRQGSGEALEQKALHGHGLTVFAVSVEATMATLMSLSLGSRLLSIPAQLAVGLAIEGIVRKINSTVTAVLRKAGLATVVVADIFATVSFSCGSLVSELEKMKKQPDFAEADMRYVNGKGLTMKNSGATTVKDPGILGA</sequence>
<evidence type="ECO:0000313" key="2">
    <source>
        <dbReference type="Proteomes" id="UP001225356"/>
    </source>
</evidence>
<protein>
    <submittedName>
        <fullName evidence="1">Membrane protein</fullName>
    </submittedName>
</protein>
<comment type="caution">
    <text evidence="1">The sequence shown here is derived from an EMBL/GenBank/DDBJ whole genome shotgun (WGS) entry which is preliminary data.</text>
</comment>
<name>A0ABT9QRM8_9ACTN</name>
<gene>
    <name evidence="1" type="ORF">J2853_008612</name>
</gene>
<dbReference type="RefSeq" id="WP_307567234.1">
    <property type="nucleotide sequence ID" value="NZ_JAUSQU010000001.1"/>
</dbReference>
<dbReference type="EMBL" id="JAUSQU010000001">
    <property type="protein sequence ID" value="MDP9849401.1"/>
    <property type="molecule type" value="Genomic_DNA"/>
</dbReference>
<accession>A0ABT9QRM8</accession>
<evidence type="ECO:0000313" key="1">
    <source>
        <dbReference type="EMBL" id="MDP9849401.1"/>
    </source>
</evidence>
<keyword evidence="2" id="KW-1185">Reference proteome</keyword>
<reference evidence="1 2" key="1">
    <citation type="submission" date="2023-07" db="EMBL/GenBank/DDBJ databases">
        <title>Sequencing the genomes of 1000 actinobacteria strains.</title>
        <authorList>
            <person name="Klenk H.-P."/>
        </authorList>
    </citation>
    <scope>NUCLEOTIDE SEQUENCE [LARGE SCALE GENOMIC DNA]</scope>
    <source>
        <strain evidence="1 2">DSM 46740</strain>
    </source>
</reference>
<organism evidence="1 2">
    <name type="scientific">Streptosporangium lutulentum</name>
    <dbReference type="NCBI Taxonomy" id="1461250"/>
    <lineage>
        <taxon>Bacteria</taxon>
        <taxon>Bacillati</taxon>
        <taxon>Actinomycetota</taxon>
        <taxon>Actinomycetes</taxon>
        <taxon>Streptosporangiales</taxon>
        <taxon>Streptosporangiaceae</taxon>
        <taxon>Streptosporangium</taxon>
    </lineage>
</organism>
<proteinExistence type="predicted"/>